<name>A0A2T0FHB4_9ASCO</name>
<dbReference type="SUPFAM" id="SSF56784">
    <property type="entry name" value="HAD-like"/>
    <property type="match status" value="1"/>
</dbReference>
<dbReference type="GeneID" id="36515738"/>
<dbReference type="EMBL" id="NDIQ01000021">
    <property type="protein sequence ID" value="PRT54370.1"/>
    <property type="molecule type" value="Genomic_DNA"/>
</dbReference>
<dbReference type="PANTHER" id="PTHR28181">
    <property type="entry name" value="UPF0655 PROTEIN YCR015C"/>
    <property type="match status" value="1"/>
</dbReference>
<dbReference type="InterPro" id="IPR023214">
    <property type="entry name" value="HAD_sf"/>
</dbReference>
<dbReference type="Proteomes" id="UP000238350">
    <property type="component" value="Unassembled WGS sequence"/>
</dbReference>
<dbReference type="Pfam" id="PF12710">
    <property type="entry name" value="HAD"/>
    <property type="match status" value="1"/>
</dbReference>
<dbReference type="NCBIfam" id="TIGR01489">
    <property type="entry name" value="DKMTPPase-SF"/>
    <property type="match status" value="1"/>
</dbReference>
<keyword evidence="1" id="KW-0378">Hydrolase</keyword>
<protein>
    <submittedName>
        <fullName evidence="3">Pdp3-interacting factor 1</fullName>
    </submittedName>
</protein>
<feature type="region of interest" description="Disordered" evidence="2">
    <location>
        <begin position="277"/>
        <end position="367"/>
    </location>
</feature>
<dbReference type="NCBIfam" id="TIGR01488">
    <property type="entry name" value="HAD-SF-IB"/>
    <property type="match status" value="1"/>
</dbReference>
<feature type="compositionally biased region" description="Pro residues" evidence="2">
    <location>
        <begin position="317"/>
        <end position="330"/>
    </location>
</feature>
<evidence type="ECO:0000313" key="4">
    <source>
        <dbReference type="Proteomes" id="UP000238350"/>
    </source>
</evidence>
<dbReference type="RefSeq" id="XP_024664315.1">
    <property type="nucleotide sequence ID" value="XM_024808547.1"/>
</dbReference>
<evidence type="ECO:0000256" key="1">
    <source>
        <dbReference type="ARBA" id="ARBA00022801"/>
    </source>
</evidence>
<dbReference type="STRING" id="45607.A0A2T0FHB4"/>
<comment type="caution">
    <text evidence="3">The sequence shown here is derived from an EMBL/GenBank/DDBJ whole genome shotgun (WGS) entry which is preliminary data.</text>
</comment>
<organism evidence="3 4">
    <name type="scientific">Wickerhamiella sorbophila</name>
    <dbReference type="NCBI Taxonomy" id="45607"/>
    <lineage>
        <taxon>Eukaryota</taxon>
        <taxon>Fungi</taxon>
        <taxon>Dikarya</taxon>
        <taxon>Ascomycota</taxon>
        <taxon>Saccharomycotina</taxon>
        <taxon>Dipodascomycetes</taxon>
        <taxon>Dipodascales</taxon>
        <taxon>Trichomonascaceae</taxon>
        <taxon>Wickerhamiella</taxon>
    </lineage>
</organism>
<keyword evidence="4" id="KW-1185">Reference proteome</keyword>
<gene>
    <name evidence="3" type="ORF">B9G98_01990</name>
</gene>
<feature type="compositionally biased region" description="Basic and acidic residues" evidence="2">
    <location>
        <begin position="332"/>
        <end position="343"/>
    </location>
</feature>
<evidence type="ECO:0000313" key="3">
    <source>
        <dbReference type="EMBL" id="PRT54370.1"/>
    </source>
</evidence>
<reference evidence="3 4" key="1">
    <citation type="submission" date="2017-04" db="EMBL/GenBank/DDBJ databases">
        <title>Genome sequencing of [Candida] sorbophila.</title>
        <authorList>
            <person name="Ahn J.O."/>
        </authorList>
    </citation>
    <scope>NUCLEOTIDE SEQUENCE [LARGE SCALE GENOMIC DNA]</scope>
    <source>
        <strain evidence="3 4">DS02</strain>
    </source>
</reference>
<dbReference type="AlphaFoldDB" id="A0A2T0FHB4"/>
<dbReference type="InterPro" id="IPR006384">
    <property type="entry name" value="HAD_hydro_PyrdxlP_Pase-like"/>
</dbReference>
<feature type="compositionally biased region" description="Acidic residues" evidence="2">
    <location>
        <begin position="300"/>
        <end position="311"/>
    </location>
</feature>
<dbReference type="OrthoDB" id="2342176at2759"/>
<dbReference type="GO" id="GO:0016791">
    <property type="term" value="F:phosphatase activity"/>
    <property type="evidence" value="ECO:0007669"/>
    <property type="project" value="InterPro"/>
</dbReference>
<dbReference type="InterPro" id="IPR050849">
    <property type="entry name" value="HAD-like_hydrolase_phosphatase"/>
</dbReference>
<dbReference type="InterPro" id="IPR036412">
    <property type="entry name" value="HAD-like_sf"/>
</dbReference>
<dbReference type="PANTHER" id="PTHR28181:SF2">
    <property type="entry name" value="PHOSPHORIC MONOESTER HYDROLASE"/>
    <property type="match status" value="1"/>
</dbReference>
<dbReference type="Gene3D" id="3.90.1470.20">
    <property type="match status" value="1"/>
</dbReference>
<proteinExistence type="predicted"/>
<accession>A0A2T0FHB4</accession>
<dbReference type="Gene3D" id="3.40.50.1000">
    <property type="entry name" value="HAD superfamily/HAD-like"/>
    <property type="match status" value="1"/>
</dbReference>
<sequence>MTQPPQPVILQNLSIPRPSSGNLAALAEKDRPIAVFSDFDGTIFFQDTGHVLFDKFGCGPEQRERLDKSIGKTMSFRAASEELWGSLNVTLPEAIAELKKKLTIDPDFYTFFEYLQTHDIPFTVISAGMKPLLRAALDEFLGKEKSAKIKIVSNDGEISEDGTVWKPIWRHDSELGHDKARSVQEFRDSVEGVQPKVVFLGDGVSDLAAASQADILFARRGLALEEYCIENMIPYIPYNRFKEIIVDVKKLVKGNKYHDPEAKEAARRAKIAQLTGLSPLTAATGDKPPSKGFSLGAASSDEEDEDEDSDVEAAAKPPAPQSPPHSPPLKPVLDERPGLDRKHSTGTVPVPAGKPAGKLAPFEEDDA</sequence>
<evidence type="ECO:0000256" key="2">
    <source>
        <dbReference type="SAM" id="MobiDB-lite"/>
    </source>
</evidence>